<name>A0ABQ1HDR2_9FLAO</name>
<dbReference type="Gene3D" id="2.40.30.170">
    <property type="match status" value="1"/>
</dbReference>
<dbReference type="RefSeq" id="WP_188493367.1">
    <property type="nucleotide sequence ID" value="NZ_BMGA01000002.1"/>
</dbReference>
<dbReference type="PANTHER" id="PTHR30469:SF15">
    <property type="entry name" value="HLYD FAMILY OF SECRETION PROTEINS"/>
    <property type="match status" value="1"/>
</dbReference>
<dbReference type="SUPFAM" id="SSF111369">
    <property type="entry name" value="HlyD-like secretion proteins"/>
    <property type="match status" value="1"/>
</dbReference>
<protein>
    <submittedName>
        <fullName evidence="2">Transporter</fullName>
    </submittedName>
</protein>
<keyword evidence="3" id="KW-1185">Reference proteome</keyword>
<dbReference type="PANTHER" id="PTHR30469">
    <property type="entry name" value="MULTIDRUG RESISTANCE PROTEIN MDTA"/>
    <property type="match status" value="1"/>
</dbReference>
<evidence type="ECO:0000256" key="1">
    <source>
        <dbReference type="ARBA" id="ARBA00009477"/>
    </source>
</evidence>
<organism evidence="2 3">
    <name type="scientific">Flavobacterium palustre</name>
    <dbReference type="NCBI Taxonomy" id="1476463"/>
    <lineage>
        <taxon>Bacteria</taxon>
        <taxon>Pseudomonadati</taxon>
        <taxon>Bacteroidota</taxon>
        <taxon>Flavobacteriia</taxon>
        <taxon>Flavobacteriales</taxon>
        <taxon>Flavobacteriaceae</taxon>
        <taxon>Flavobacterium</taxon>
    </lineage>
</organism>
<dbReference type="EMBL" id="BMGA01000002">
    <property type="protein sequence ID" value="GGA72685.1"/>
    <property type="molecule type" value="Genomic_DNA"/>
</dbReference>
<comment type="caution">
    <text evidence="2">The sequence shown here is derived from an EMBL/GenBank/DDBJ whole genome shotgun (WGS) entry which is preliminary data.</text>
</comment>
<proteinExistence type="inferred from homology"/>
<dbReference type="Gene3D" id="2.40.50.100">
    <property type="match status" value="1"/>
</dbReference>
<dbReference type="NCBIfam" id="TIGR01730">
    <property type="entry name" value="RND_mfp"/>
    <property type="match status" value="1"/>
</dbReference>
<accession>A0ABQ1HDR2</accession>
<sequence length="342" mass="37609">MKINKILILFTIISVMSCNKAKDKAENTEVIPVKTFDLRNVNNSSSIISTGLITTENETKLAFKVGGVIDRIYVKEGQSFSKGQLLATLKLTEIEAQVTQAKLGYEKSKRDYNRIYSLHKDSVATLEQLQNTKTLLEIAEKSFEQAKFNKKYAYIYATSSGFVTEKTANEGEIIQGGSPVLTINENNNQKNWIVKIGVSDSDWVTINENNSCKIEVNGKSYSGIVSQKSKAVDSNSGTFQIEIKIQNATKDLAVGMFAKVIINVAGNKNSNAIPYDAVIEANGKNAFVFIPTSNTTVKKIPIKIESFNDKEVIVANGLENASSVVIGNSPFLNEKSKIKIIK</sequence>
<evidence type="ECO:0000313" key="2">
    <source>
        <dbReference type="EMBL" id="GGA72685.1"/>
    </source>
</evidence>
<dbReference type="PROSITE" id="PS51257">
    <property type="entry name" value="PROKAR_LIPOPROTEIN"/>
    <property type="match status" value="1"/>
</dbReference>
<reference evidence="3" key="1">
    <citation type="journal article" date="2019" name="Int. J. Syst. Evol. Microbiol.">
        <title>The Global Catalogue of Microorganisms (GCM) 10K type strain sequencing project: providing services to taxonomists for standard genome sequencing and annotation.</title>
        <authorList>
            <consortium name="The Broad Institute Genomics Platform"/>
            <consortium name="The Broad Institute Genome Sequencing Center for Infectious Disease"/>
            <person name="Wu L."/>
            <person name="Ma J."/>
        </authorList>
    </citation>
    <scope>NUCLEOTIDE SEQUENCE [LARGE SCALE GENOMIC DNA]</scope>
    <source>
        <strain evidence="3">CGMCC 1.12811</strain>
    </source>
</reference>
<dbReference type="InterPro" id="IPR006143">
    <property type="entry name" value="RND_pump_MFP"/>
</dbReference>
<dbReference type="Gene3D" id="1.10.287.470">
    <property type="entry name" value="Helix hairpin bin"/>
    <property type="match status" value="1"/>
</dbReference>
<comment type="similarity">
    <text evidence="1">Belongs to the membrane fusion protein (MFP) (TC 8.A.1) family.</text>
</comment>
<dbReference type="Gene3D" id="2.40.420.20">
    <property type="match status" value="1"/>
</dbReference>
<evidence type="ECO:0000313" key="3">
    <source>
        <dbReference type="Proteomes" id="UP000658793"/>
    </source>
</evidence>
<dbReference type="Proteomes" id="UP000658793">
    <property type="component" value="Unassembled WGS sequence"/>
</dbReference>
<gene>
    <name evidence="2" type="ORF">GCM10008015_11690</name>
</gene>